<dbReference type="AlphaFoldDB" id="A0A1B6E1F6"/>
<dbReference type="SUPFAM" id="SSF50729">
    <property type="entry name" value="PH domain-like"/>
    <property type="match status" value="1"/>
</dbReference>
<feature type="compositionally biased region" description="Polar residues" evidence="3">
    <location>
        <begin position="166"/>
        <end position="177"/>
    </location>
</feature>
<dbReference type="PANTHER" id="PTHR23138:SF142">
    <property type="entry name" value="RAN-BINDING PROTEIN 3B-RELATED"/>
    <property type="match status" value="1"/>
</dbReference>
<name>A0A1B6E1F6_9HEMI</name>
<protein>
    <recommendedName>
        <fullName evidence="4">RanBD1 domain-containing protein</fullName>
    </recommendedName>
</protein>
<feature type="compositionally biased region" description="Polar residues" evidence="3">
    <location>
        <begin position="21"/>
        <end position="35"/>
    </location>
</feature>
<dbReference type="GO" id="GO:0006611">
    <property type="term" value="P:protein export from nucleus"/>
    <property type="evidence" value="ECO:0007669"/>
    <property type="project" value="TreeGrafter"/>
</dbReference>
<evidence type="ECO:0000313" key="5">
    <source>
        <dbReference type="EMBL" id="JAS31759.1"/>
    </source>
</evidence>
<dbReference type="GO" id="GO:0005634">
    <property type="term" value="C:nucleus"/>
    <property type="evidence" value="ECO:0007669"/>
    <property type="project" value="UniProtKB-SubCell"/>
</dbReference>
<sequence>GKSPKLSENISVSKPLLLRPSQLSSTGNSNSLDNNTNSCTNTFVLSPPKLSSTYNPFSKSTVPDLELENENTKKDTQATSVPVSSSNTSQSHTVGSSISEKAVSSSTPVRAGSVSFMPLATTGSSTTSNPSGPTTGAAVTGFVFGQNLLERVEVPVAETNRDSTEQPETAVNDSNICNDSFTKTNGATSEMLFTSVLQRDLPDKNSDSGGEEKDKEKKSLSEAAREYEESRAVKRKYEEVAVVTGEEEEVNVLQLNCKLFAFDNATSSWMERGRGTLRVNDLLVDSKSQSRVVVRTVGNLRVVLNTKIWAGMSVDRPSEKSVRLTAMDPSGQIRVFLVMAGGKEIDQLYKTLDWRVNNLKKQTSTTNNSAI</sequence>
<feature type="region of interest" description="Disordered" evidence="3">
    <location>
        <begin position="1"/>
        <end position="35"/>
    </location>
</feature>
<comment type="subcellular location">
    <subcellularLocation>
        <location evidence="1">Nucleus</location>
    </subcellularLocation>
</comment>
<organism evidence="5">
    <name type="scientific">Clastoptera arizonana</name>
    <name type="common">Arizona spittle bug</name>
    <dbReference type="NCBI Taxonomy" id="38151"/>
    <lineage>
        <taxon>Eukaryota</taxon>
        <taxon>Metazoa</taxon>
        <taxon>Ecdysozoa</taxon>
        <taxon>Arthropoda</taxon>
        <taxon>Hexapoda</taxon>
        <taxon>Insecta</taxon>
        <taxon>Pterygota</taxon>
        <taxon>Neoptera</taxon>
        <taxon>Paraneoptera</taxon>
        <taxon>Hemiptera</taxon>
        <taxon>Auchenorrhyncha</taxon>
        <taxon>Cercopoidea</taxon>
        <taxon>Clastopteridae</taxon>
        <taxon>Clastoptera</taxon>
    </lineage>
</organism>
<feature type="compositionally biased region" description="Polar residues" evidence="3">
    <location>
        <begin position="1"/>
        <end position="12"/>
    </location>
</feature>
<evidence type="ECO:0000256" key="3">
    <source>
        <dbReference type="SAM" id="MobiDB-lite"/>
    </source>
</evidence>
<accession>A0A1B6E1F6</accession>
<dbReference type="Gene3D" id="2.30.29.30">
    <property type="entry name" value="Pleckstrin-homology domain (PH domain)/Phosphotyrosine-binding domain (PTB)"/>
    <property type="match status" value="1"/>
</dbReference>
<dbReference type="InterPro" id="IPR011993">
    <property type="entry name" value="PH-like_dom_sf"/>
</dbReference>
<feature type="compositionally biased region" description="Polar residues" evidence="3">
    <location>
        <begin position="98"/>
        <end position="108"/>
    </location>
</feature>
<feature type="region of interest" description="Disordered" evidence="3">
    <location>
        <begin position="158"/>
        <end position="177"/>
    </location>
</feature>
<feature type="compositionally biased region" description="Low complexity" evidence="3">
    <location>
        <begin position="79"/>
        <end position="97"/>
    </location>
</feature>
<dbReference type="PANTHER" id="PTHR23138">
    <property type="entry name" value="RAN BINDING PROTEIN"/>
    <property type="match status" value="1"/>
</dbReference>
<proteinExistence type="predicted"/>
<feature type="non-terminal residue" evidence="5">
    <location>
        <position position="1"/>
    </location>
</feature>
<reference evidence="5" key="1">
    <citation type="submission" date="2015-12" db="EMBL/GenBank/DDBJ databases">
        <title>De novo transcriptome assembly of four potential Pierce s Disease insect vectors from Arizona vineyards.</title>
        <authorList>
            <person name="Tassone E.E."/>
        </authorList>
    </citation>
    <scope>NUCLEOTIDE SEQUENCE</scope>
</reference>
<dbReference type="SMART" id="SM00160">
    <property type="entry name" value="RanBD"/>
    <property type="match status" value="1"/>
</dbReference>
<feature type="region of interest" description="Disordered" evidence="3">
    <location>
        <begin position="68"/>
        <end position="109"/>
    </location>
</feature>
<feature type="region of interest" description="Disordered" evidence="3">
    <location>
        <begin position="197"/>
        <end position="223"/>
    </location>
</feature>
<feature type="compositionally biased region" description="Basic and acidic residues" evidence="3">
    <location>
        <begin position="200"/>
        <end position="223"/>
    </location>
</feature>
<dbReference type="Pfam" id="PF00638">
    <property type="entry name" value="Ran_BP1"/>
    <property type="match status" value="1"/>
</dbReference>
<keyword evidence="2" id="KW-0539">Nucleus</keyword>
<evidence type="ECO:0000256" key="2">
    <source>
        <dbReference type="ARBA" id="ARBA00023242"/>
    </source>
</evidence>
<dbReference type="PROSITE" id="PS50196">
    <property type="entry name" value="RANBD1"/>
    <property type="match status" value="1"/>
</dbReference>
<dbReference type="InterPro" id="IPR045255">
    <property type="entry name" value="RanBP1-like"/>
</dbReference>
<feature type="domain" description="RanBD1" evidence="4">
    <location>
        <begin position="226"/>
        <end position="315"/>
    </location>
</feature>
<gene>
    <name evidence="5" type="ORF">g.28457</name>
</gene>
<evidence type="ECO:0000259" key="4">
    <source>
        <dbReference type="PROSITE" id="PS50196"/>
    </source>
</evidence>
<dbReference type="CDD" id="cd13180">
    <property type="entry name" value="RanBD_RanBP3"/>
    <property type="match status" value="1"/>
</dbReference>
<dbReference type="InterPro" id="IPR000156">
    <property type="entry name" value="Ran_bind_dom"/>
</dbReference>
<evidence type="ECO:0000256" key="1">
    <source>
        <dbReference type="ARBA" id="ARBA00004123"/>
    </source>
</evidence>
<dbReference type="EMBL" id="GEDC01005539">
    <property type="protein sequence ID" value="JAS31759.1"/>
    <property type="molecule type" value="Transcribed_RNA"/>
</dbReference>